<name>A0ABP0IX28_9DINO</name>
<proteinExistence type="inferred from homology"/>
<dbReference type="InterPro" id="IPR011990">
    <property type="entry name" value="TPR-like_helical_dom_sf"/>
</dbReference>
<dbReference type="PROSITE" id="PS50005">
    <property type="entry name" value="TPR"/>
    <property type="match status" value="1"/>
</dbReference>
<evidence type="ECO:0000313" key="5">
    <source>
        <dbReference type="EMBL" id="CAK9006619.1"/>
    </source>
</evidence>
<dbReference type="Gene3D" id="1.25.40.10">
    <property type="entry name" value="Tetratricopeptide repeat domain"/>
    <property type="match status" value="1"/>
</dbReference>
<sequence length="164" mass="18665">MGRSLYLLGKHRGAIEVYDEAQKISPDDWEIWHNKGLCYMYLRQYDNSVECFTKANQIQRHDVTFMQLGKVHALQEDHKSAIDVYTEAGLDLQWCCGAEDRLAMTQDYLGNALTHDPKNAKTILAAGSIIQDHSDMDVALIKYRVAAVHTPNSAQLWNKPDTQL</sequence>
<gene>
    <name evidence="5" type="ORF">CCMP2556_LOCUS8495</name>
</gene>
<comment type="caution">
    <text evidence="5">The sequence shown here is derived from an EMBL/GenBank/DDBJ whole genome shotgun (WGS) entry which is preliminary data.</text>
</comment>
<dbReference type="Pfam" id="PF13414">
    <property type="entry name" value="TPR_11"/>
    <property type="match status" value="1"/>
</dbReference>
<keyword evidence="2 4" id="KW-0802">TPR repeat</keyword>
<dbReference type="SUPFAM" id="SSF48452">
    <property type="entry name" value="TPR-like"/>
    <property type="match status" value="1"/>
</dbReference>
<dbReference type="PANTHER" id="PTHR44186">
    <property type="match status" value="1"/>
</dbReference>
<organism evidence="5 6">
    <name type="scientific">Durusdinium trenchii</name>
    <dbReference type="NCBI Taxonomy" id="1381693"/>
    <lineage>
        <taxon>Eukaryota</taxon>
        <taxon>Sar</taxon>
        <taxon>Alveolata</taxon>
        <taxon>Dinophyceae</taxon>
        <taxon>Suessiales</taxon>
        <taxon>Symbiodiniaceae</taxon>
        <taxon>Durusdinium</taxon>
    </lineage>
</organism>
<evidence type="ECO:0000256" key="1">
    <source>
        <dbReference type="ARBA" id="ARBA00022737"/>
    </source>
</evidence>
<keyword evidence="6" id="KW-1185">Reference proteome</keyword>
<evidence type="ECO:0000313" key="6">
    <source>
        <dbReference type="Proteomes" id="UP001642484"/>
    </source>
</evidence>
<keyword evidence="1" id="KW-0677">Repeat</keyword>
<evidence type="ECO:0008006" key="7">
    <source>
        <dbReference type="Google" id="ProtNLM"/>
    </source>
</evidence>
<evidence type="ECO:0000256" key="3">
    <source>
        <dbReference type="ARBA" id="ARBA00023778"/>
    </source>
</evidence>
<dbReference type="EMBL" id="CAXAMN010003858">
    <property type="protein sequence ID" value="CAK9006619.1"/>
    <property type="molecule type" value="Genomic_DNA"/>
</dbReference>
<dbReference type="InterPro" id="IPR019734">
    <property type="entry name" value="TPR_rpt"/>
</dbReference>
<dbReference type="SMART" id="SM00028">
    <property type="entry name" value="TPR"/>
    <property type="match status" value="2"/>
</dbReference>
<comment type="similarity">
    <text evidence="3">Belongs to the BBS4 family.</text>
</comment>
<reference evidence="5 6" key="1">
    <citation type="submission" date="2024-02" db="EMBL/GenBank/DDBJ databases">
        <authorList>
            <person name="Chen Y."/>
            <person name="Shah S."/>
            <person name="Dougan E. K."/>
            <person name="Thang M."/>
            <person name="Chan C."/>
        </authorList>
    </citation>
    <scope>NUCLEOTIDE SEQUENCE [LARGE SCALE GENOMIC DNA]</scope>
</reference>
<accession>A0ABP0IX28</accession>
<feature type="repeat" description="TPR" evidence="4">
    <location>
        <begin position="29"/>
        <end position="62"/>
    </location>
</feature>
<dbReference type="PANTHER" id="PTHR44186:SF1">
    <property type="entry name" value="BARDET-BIEDL SYNDROME 4 PROTEIN"/>
    <property type="match status" value="1"/>
</dbReference>
<evidence type="ECO:0000256" key="2">
    <source>
        <dbReference type="ARBA" id="ARBA00022803"/>
    </source>
</evidence>
<dbReference type="Proteomes" id="UP001642484">
    <property type="component" value="Unassembled WGS sequence"/>
</dbReference>
<protein>
    <recommendedName>
        <fullName evidence="7">Tetratricopeptide repeat protein</fullName>
    </recommendedName>
</protein>
<evidence type="ECO:0000256" key="4">
    <source>
        <dbReference type="PROSITE-ProRule" id="PRU00339"/>
    </source>
</evidence>